<dbReference type="Proteomes" id="UP001151760">
    <property type="component" value="Unassembled WGS sequence"/>
</dbReference>
<gene>
    <name evidence="2" type="ORF">Tco_0702981</name>
</gene>
<feature type="region of interest" description="Disordered" evidence="1">
    <location>
        <begin position="54"/>
        <end position="105"/>
    </location>
</feature>
<name>A0ABQ4XXK2_9ASTR</name>
<organism evidence="2 3">
    <name type="scientific">Tanacetum coccineum</name>
    <dbReference type="NCBI Taxonomy" id="301880"/>
    <lineage>
        <taxon>Eukaryota</taxon>
        <taxon>Viridiplantae</taxon>
        <taxon>Streptophyta</taxon>
        <taxon>Embryophyta</taxon>
        <taxon>Tracheophyta</taxon>
        <taxon>Spermatophyta</taxon>
        <taxon>Magnoliopsida</taxon>
        <taxon>eudicotyledons</taxon>
        <taxon>Gunneridae</taxon>
        <taxon>Pentapetalae</taxon>
        <taxon>asterids</taxon>
        <taxon>campanulids</taxon>
        <taxon>Asterales</taxon>
        <taxon>Asteraceae</taxon>
        <taxon>Asteroideae</taxon>
        <taxon>Anthemideae</taxon>
        <taxon>Anthemidinae</taxon>
        <taxon>Tanacetum</taxon>
    </lineage>
</organism>
<keyword evidence="3" id="KW-1185">Reference proteome</keyword>
<dbReference type="EMBL" id="BQNB010009912">
    <property type="protein sequence ID" value="GJS70140.1"/>
    <property type="molecule type" value="Genomic_DNA"/>
</dbReference>
<feature type="compositionally biased region" description="Basic residues" evidence="1">
    <location>
        <begin position="13"/>
        <end position="22"/>
    </location>
</feature>
<protein>
    <submittedName>
        <fullName evidence="2">Uncharacterized protein</fullName>
    </submittedName>
</protein>
<evidence type="ECO:0000256" key="1">
    <source>
        <dbReference type="SAM" id="MobiDB-lite"/>
    </source>
</evidence>
<feature type="compositionally biased region" description="Basic and acidic residues" evidence="1">
    <location>
        <begin position="23"/>
        <end position="33"/>
    </location>
</feature>
<comment type="caution">
    <text evidence="2">The sequence shown here is derived from an EMBL/GenBank/DDBJ whole genome shotgun (WGS) entry which is preliminary data.</text>
</comment>
<sequence>MFIKYSTGQIPLKKSRVKRKTSSKKESRRKSDDDNIISDDPDTALELGKSIRKTKAEEAEAARQVHATHARIVTESVPEPTKRRKLGKVTFDPPKKLKGVPSLTPKEQEAADIMQALKESTKTSNRQPVLEAQVMEHGTNTRVPPKECTSSLFYLKLKEPLRIAKLEKDVSDLKKIDLSAEALAALKTQVPEVKDDAKKTELPLTSSSLSVSSAIVTTLPPPSISTTPSVPQKTKTLIPTPTITTDALIITTADSEFDTLSAEALTALKTQVPSVVDNYLGSKVRDVFQKEPKNTQQILFRNILCTKGKAPSKGSKTGKSASIKERVEEPITKVVMDDAGDDVVHYDDQPQDSSKPKTLNLEWFMQPPRPPTPDPKWNKRQVALNQPEQPWFNQMVSATKDPLTFDDLMATPIDFSKYVLNRLKIDNLTQDILLGPAYNLLKGIYMLDWNNLEGDRYPFDMSKPPPLQGHPSHLTVAADYFFNYDLEYLKSSDMERTYTMSITKTKAARYEIEGIEDMVPTLWSPTKVGYDKDASKGIKHWGEGHMLLLAVQDKLFHLTDSDIVDFIVAIRMFTRSLVIKKLVEDLQLGVENRLLEASLAEDIKNLVITSCVEIRNKDLHDEIERISKESKDVSNESKTADTAKSIAFEIALQHKSRENNSLKIVQKENENFMASLQLENAHLKQTYKDLFESVQRSKVETNQCDEVKVKDNFDEIETKNIELEYRVASLIKENDTREVDLQKLV</sequence>
<evidence type="ECO:0000313" key="2">
    <source>
        <dbReference type="EMBL" id="GJS70140.1"/>
    </source>
</evidence>
<reference evidence="2" key="2">
    <citation type="submission" date="2022-01" db="EMBL/GenBank/DDBJ databases">
        <authorList>
            <person name="Yamashiro T."/>
            <person name="Shiraishi A."/>
            <person name="Satake H."/>
            <person name="Nakayama K."/>
        </authorList>
    </citation>
    <scope>NUCLEOTIDE SEQUENCE</scope>
</reference>
<feature type="compositionally biased region" description="Basic and acidic residues" evidence="1">
    <location>
        <begin position="54"/>
        <end position="63"/>
    </location>
</feature>
<evidence type="ECO:0000313" key="3">
    <source>
        <dbReference type="Proteomes" id="UP001151760"/>
    </source>
</evidence>
<reference evidence="2" key="1">
    <citation type="journal article" date="2022" name="Int. J. Mol. Sci.">
        <title>Draft Genome of Tanacetum Coccineum: Genomic Comparison of Closely Related Tanacetum-Family Plants.</title>
        <authorList>
            <person name="Yamashiro T."/>
            <person name="Shiraishi A."/>
            <person name="Nakayama K."/>
            <person name="Satake H."/>
        </authorList>
    </citation>
    <scope>NUCLEOTIDE SEQUENCE</scope>
</reference>
<proteinExistence type="predicted"/>
<feature type="region of interest" description="Disordered" evidence="1">
    <location>
        <begin position="1"/>
        <end position="42"/>
    </location>
</feature>
<accession>A0ABQ4XXK2</accession>